<accession>A0A8D8ZE68</accession>
<reference evidence="2" key="1">
    <citation type="submission" date="2021-05" db="EMBL/GenBank/DDBJ databases">
        <authorList>
            <person name="Alioto T."/>
            <person name="Alioto T."/>
            <person name="Gomez Garrido J."/>
        </authorList>
    </citation>
    <scope>NUCLEOTIDE SEQUENCE</scope>
</reference>
<protein>
    <submittedName>
        <fullName evidence="2">Uncharacterized protein</fullName>
    </submittedName>
</protein>
<keyword evidence="1" id="KW-0812">Transmembrane</keyword>
<name>A0A8D8ZE68_9HEMI</name>
<feature type="transmembrane region" description="Helical" evidence="1">
    <location>
        <begin position="6"/>
        <end position="28"/>
    </location>
</feature>
<organism evidence="2">
    <name type="scientific">Cacopsylla melanoneura</name>
    <dbReference type="NCBI Taxonomy" id="428564"/>
    <lineage>
        <taxon>Eukaryota</taxon>
        <taxon>Metazoa</taxon>
        <taxon>Ecdysozoa</taxon>
        <taxon>Arthropoda</taxon>
        <taxon>Hexapoda</taxon>
        <taxon>Insecta</taxon>
        <taxon>Pterygota</taxon>
        <taxon>Neoptera</taxon>
        <taxon>Paraneoptera</taxon>
        <taxon>Hemiptera</taxon>
        <taxon>Sternorrhyncha</taxon>
        <taxon>Psylloidea</taxon>
        <taxon>Psyllidae</taxon>
        <taxon>Psyllinae</taxon>
        <taxon>Cacopsylla</taxon>
    </lineage>
</organism>
<dbReference type="AlphaFoldDB" id="A0A8D8ZE68"/>
<dbReference type="EMBL" id="HBUF01489989">
    <property type="protein sequence ID" value="CAG6745300.1"/>
    <property type="molecule type" value="Transcribed_RNA"/>
</dbReference>
<keyword evidence="1" id="KW-0472">Membrane</keyword>
<keyword evidence="1" id="KW-1133">Transmembrane helix</keyword>
<feature type="transmembrane region" description="Helical" evidence="1">
    <location>
        <begin position="40"/>
        <end position="62"/>
    </location>
</feature>
<evidence type="ECO:0000313" key="2">
    <source>
        <dbReference type="EMBL" id="CAG6745300.1"/>
    </source>
</evidence>
<sequence length="113" mass="12895">MLLISSIILFVHILTYLHNILLGTYLCVGVRFHVERTPLLILPFCLLVGSISSAVLCTLHHYSAFPSTCIVFPSISSLKCNCVRNLILNFMLFLQDQQKMESFRYLLFLAVRS</sequence>
<proteinExistence type="predicted"/>
<evidence type="ECO:0000256" key="1">
    <source>
        <dbReference type="SAM" id="Phobius"/>
    </source>
</evidence>